<proteinExistence type="inferred from homology"/>
<keyword evidence="2 4" id="KW-0560">Oxidoreductase</keyword>
<evidence type="ECO:0000256" key="1">
    <source>
        <dbReference type="ARBA" id="ARBA00009410"/>
    </source>
</evidence>
<dbReference type="Pfam" id="PF01266">
    <property type="entry name" value="DAO"/>
    <property type="match status" value="1"/>
</dbReference>
<dbReference type="InterPro" id="IPR036188">
    <property type="entry name" value="FAD/NAD-bd_sf"/>
</dbReference>
<sequence>MPKFPFSEATPIQYPGPPPKSSDVVIIGGGVIGVTTALFLARRNISVTMVEKGRIAAEQSSRNWGWIRKQGRDADELPIVIEASRHWRQLAEECGEDIGLQQTGVTYLASTDDKMAGFEKFMKVAAAHKIDTRLLNARETADLIKGMSRSFKGAMTTPSDMRAEPWVAVPALARLAARKGVKIVENCAARTLEISAGRVSGVWTEAGYIETSSVLLAGGAWSSLFLRRHGVSIPQLSVRSTAAATEPLPEIHAGAAAGEHIAFRRRQDGGYTLAPGGSHLLYLGPDAFRHATKYLPALMADPFGSRYSPAAPAGYPDGWSTPRQWTPESQSPFERMRVLDPAPERSRVRSIERNFRRLFPQIESVRLKASWAGMIDAMPDVVPVVDRVQAIIGLVVATGMSGHGFGIGPGIGRVVSDLIQGNEIGHDLSRFRLSRFSDGSAIRPGPAL</sequence>
<feature type="domain" description="FAD dependent oxidoreductase" evidence="3">
    <location>
        <begin position="23"/>
        <end position="418"/>
    </location>
</feature>
<gene>
    <name evidence="4" type="ORF">RFM27_03775</name>
</gene>
<dbReference type="Gene3D" id="3.50.50.60">
    <property type="entry name" value="FAD/NAD(P)-binding domain"/>
    <property type="match status" value="2"/>
</dbReference>
<keyword evidence="5" id="KW-1185">Reference proteome</keyword>
<accession>A0ABU4XBP5</accession>
<dbReference type="EC" id="1.-.-.-" evidence="4"/>
<dbReference type="InterPro" id="IPR006076">
    <property type="entry name" value="FAD-dep_OxRdtase"/>
</dbReference>
<reference evidence="4 5" key="1">
    <citation type="submission" date="2023-08" db="EMBL/GenBank/DDBJ databases">
        <title>Implementing the SeqCode for naming new Mesorhizobium species isolated from Vachellia karroo root nodules.</title>
        <authorList>
            <person name="Van Lill M."/>
        </authorList>
    </citation>
    <scope>NUCLEOTIDE SEQUENCE [LARGE SCALE GENOMIC DNA]</scope>
    <source>
        <strain evidence="4 5">VK23A</strain>
    </source>
</reference>
<comment type="similarity">
    <text evidence="1">Belongs to the DadA oxidoreductase family.</text>
</comment>
<evidence type="ECO:0000313" key="4">
    <source>
        <dbReference type="EMBL" id="MDX8471185.1"/>
    </source>
</evidence>
<dbReference type="PANTHER" id="PTHR13847:SF280">
    <property type="entry name" value="D-AMINO ACID DEHYDROGENASE"/>
    <property type="match status" value="1"/>
</dbReference>
<dbReference type="Gene3D" id="3.30.9.10">
    <property type="entry name" value="D-Amino Acid Oxidase, subunit A, domain 2"/>
    <property type="match status" value="2"/>
</dbReference>
<name>A0ABU4XBP5_9HYPH</name>
<evidence type="ECO:0000313" key="5">
    <source>
        <dbReference type="Proteomes" id="UP001271780"/>
    </source>
</evidence>
<organism evidence="4 5">
    <name type="scientific">Mesorhizobium dulcispinae</name>
    <dbReference type="NCBI Taxonomy" id="3072316"/>
    <lineage>
        <taxon>Bacteria</taxon>
        <taxon>Pseudomonadati</taxon>
        <taxon>Pseudomonadota</taxon>
        <taxon>Alphaproteobacteria</taxon>
        <taxon>Hyphomicrobiales</taxon>
        <taxon>Phyllobacteriaceae</taxon>
        <taxon>Mesorhizobium</taxon>
    </lineage>
</organism>
<protein>
    <submittedName>
        <fullName evidence="4">FAD-binding oxidoreductase</fullName>
        <ecNumber evidence="4">1.-.-.-</ecNumber>
    </submittedName>
</protein>
<evidence type="ECO:0000259" key="3">
    <source>
        <dbReference type="Pfam" id="PF01266"/>
    </source>
</evidence>
<dbReference type="RefSeq" id="WP_320315318.1">
    <property type="nucleotide sequence ID" value="NZ_JAVIIX010000001.1"/>
</dbReference>
<dbReference type="Proteomes" id="UP001271780">
    <property type="component" value="Unassembled WGS sequence"/>
</dbReference>
<comment type="caution">
    <text evidence="4">The sequence shown here is derived from an EMBL/GenBank/DDBJ whole genome shotgun (WGS) entry which is preliminary data.</text>
</comment>
<dbReference type="PANTHER" id="PTHR13847">
    <property type="entry name" value="SARCOSINE DEHYDROGENASE-RELATED"/>
    <property type="match status" value="1"/>
</dbReference>
<dbReference type="EMBL" id="JAVIIZ010000001">
    <property type="protein sequence ID" value="MDX8471185.1"/>
    <property type="molecule type" value="Genomic_DNA"/>
</dbReference>
<dbReference type="GO" id="GO:0016491">
    <property type="term" value="F:oxidoreductase activity"/>
    <property type="evidence" value="ECO:0007669"/>
    <property type="project" value="UniProtKB-KW"/>
</dbReference>
<evidence type="ECO:0000256" key="2">
    <source>
        <dbReference type="ARBA" id="ARBA00023002"/>
    </source>
</evidence>
<dbReference type="SUPFAM" id="SSF51905">
    <property type="entry name" value="FAD/NAD(P)-binding domain"/>
    <property type="match status" value="1"/>
</dbReference>